<evidence type="ECO:0000259" key="7">
    <source>
        <dbReference type="PROSITE" id="PS51296"/>
    </source>
</evidence>
<reference evidence="8 9" key="2">
    <citation type="submission" date="2018-03" db="EMBL/GenBank/DDBJ databases">
        <title>The ancient ancestry and fast evolution of plastids.</title>
        <authorList>
            <person name="Moore K.R."/>
            <person name="Magnabosco C."/>
            <person name="Momper L."/>
            <person name="Gold D.A."/>
            <person name="Bosak T."/>
            <person name="Fournier G.P."/>
        </authorList>
    </citation>
    <scope>NUCLEOTIDE SEQUENCE [LARGE SCALE GENOMIC DNA]</scope>
    <source>
        <strain evidence="8 9">ULC18</strain>
    </source>
</reference>
<keyword evidence="4" id="KW-0408">Iron</keyword>
<dbReference type="GO" id="GO:0016705">
    <property type="term" value="F:oxidoreductase activity, acting on paired donors, with incorporation or reduction of molecular oxygen"/>
    <property type="evidence" value="ECO:0007669"/>
    <property type="project" value="UniProtKB-ARBA"/>
</dbReference>
<dbReference type="PANTHER" id="PTHR21266:SF57">
    <property type="entry name" value="3-CHLOROBENZOATE-3,4-DIOXYGENASE"/>
    <property type="match status" value="1"/>
</dbReference>
<dbReference type="PANTHER" id="PTHR21266">
    <property type="entry name" value="IRON-SULFUR DOMAIN CONTAINING PROTEIN"/>
    <property type="match status" value="1"/>
</dbReference>
<keyword evidence="5" id="KW-0411">Iron-sulfur</keyword>
<dbReference type="InterPro" id="IPR036922">
    <property type="entry name" value="Rieske_2Fe-2S_sf"/>
</dbReference>
<dbReference type="InterPro" id="IPR017941">
    <property type="entry name" value="Rieske_2Fe-2S"/>
</dbReference>
<sequence length="388" mass="44372">MELATALKSQTVRAGVREVGINPNHWYAVGWAKQLQPCQVTQVTVWQQPIAVYRDTEGSLHALADACPHKGVELHRGKVHGQHLACRYHGWEFDAEGRCVSVPYLPQGQKLPCAQARSYPIQEKYGLLWVFPGDATIASDHQPPQILEDTESGWLKVPVTGHFKAHFSICNENSMDVFHGFLHENLQGWFDPRLLSLRETEDAVCAEYQVSYKGHMAKFLGLSERADQVTTLPITVQYCYPHYQSSLEGVSALYLMRLPVSPVESRSFALFFFKIRLPQWLLKRLEPLLQSLLERFVLMRFLAQDIEMMESEQRQYLAEPTRRYVEINPAIIAVQRLIMRQYEQFMRSSSPTQTNRHKALNAAVSSSVEGQPDSPTHERWLPDHADST</sequence>
<dbReference type="Pfam" id="PF19112">
    <property type="entry name" value="VanA_C"/>
    <property type="match status" value="1"/>
</dbReference>
<dbReference type="CDD" id="cd03469">
    <property type="entry name" value="Rieske_RO_Alpha_N"/>
    <property type="match status" value="1"/>
</dbReference>
<gene>
    <name evidence="8" type="ORF">C7B82_10550</name>
</gene>
<evidence type="ECO:0000256" key="4">
    <source>
        <dbReference type="ARBA" id="ARBA00023004"/>
    </source>
</evidence>
<dbReference type="Pfam" id="PF00355">
    <property type="entry name" value="Rieske"/>
    <property type="match status" value="1"/>
</dbReference>
<evidence type="ECO:0000313" key="8">
    <source>
        <dbReference type="EMBL" id="PSB29788.1"/>
    </source>
</evidence>
<evidence type="ECO:0000256" key="1">
    <source>
        <dbReference type="ARBA" id="ARBA00022714"/>
    </source>
</evidence>
<evidence type="ECO:0000256" key="5">
    <source>
        <dbReference type="ARBA" id="ARBA00023014"/>
    </source>
</evidence>
<protein>
    <submittedName>
        <fullName evidence="8">(2Fe-2S)-binding protein</fullName>
    </submittedName>
</protein>
<evidence type="ECO:0000256" key="2">
    <source>
        <dbReference type="ARBA" id="ARBA00022723"/>
    </source>
</evidence>
<dbReference type="Gene3D" id="2.102.10.10">
    <property type="entry name" value="Rieske [2Fe-2S] iron-sulphur domain"/>
    <property type="match status" value="1"/>
</dbReference>
<dbReference type="OrthoDB" id="477744at2"/>
<reference evidence="9" key="1">
    <citation type="submission" date="2018-02" db="EMBL/GenBank/DDBJ databases">
        <authorList>
            <person name="Moore K."/>
            <person name="Momper L."/>
        </authorList>
    </citation>
    <scope>NUCLEOTIDE SEQUENCE [LARGE SCALE GENOMIC DNA]</scope>
    <source>
        <strain evidence="9">ULC18</strain>
    </source>
</reference>
<dbReference type="SUPFAM" id="SSF55961">
    <property type="entry name" value="Bet v1-like"/>
    <property type="match status" value="1"/>
</dbReference>
<keyword evidence="9" id="KW-1185">Reference proteome</keyword>
<accession>A0A2T1EAQ2</accession>
<dbReference type="GO" id="GO:0004497">
    <property type="term" value="F:monooxygenase activity"/>
    <property type="evidence" value="ECO:0007669"/>
    <property type="project" value="UniProtKB-ARBA"/>
</dbReference>
<evidence type="ECO:0000256" key="3">
    <source>
        <dbReference type="ARBA" id="ARBA00023002"/>
    </source>
</evidence>
<dbReference type="GO" id="GO:0046872">
    <property type="term" value="F:metal ion binding"/>
    <property type="evidence" value="ECO:0007669"/>
    <property type="project" value="UniProtKB-KW"/>
</dbReference>
<dbReference type="Gene3D" id="3.90.380.10">
    <property type="entry name" value="Naphthalene 1,2-dioxygenase Alpha Subunit, Chain A, domain 1"/>
    <property type="match status" value="1"/>
</dbReference>
<dbReference type="PROSITE" id="PS51296">
    <property type="entry name" value="RIESKE"/>
    <property type="match status" value="1"/>
</dbReference>
<dbReference type="SUPFAM" id="SSF50022">
    <property type="entry name" value="ISP domain"/>
    <property type="match status" value="1"/>
</dbReference>
<dbReference type="InterPro" id="IPR044043">
    <property type="entry name" value="VanA_C_cat"/>
</dbReference>
<dbReference type="RefSeq" id="WP_106256260.1">
    <property type="nucleotide sequence ID" value="NZ_CAWNSW010000042.1"/>
</dbReference>
<feature type="domain" description="Rieske" evidence="7">
    <location>
        <begin position="26"/>
        <end position="130"/>
    </location>
</feature>
<dbReference type="Proteomes" id="UP000239576">
    <property type="component" value="Unassembled WGS sequence"/>
</dbReference>
<dbReference type="EMBL" id="PVWK01000058">
    <property type="protein sequence ID" value="PSB29788.1"/>
    <property type="molecule type" value="Genomic_DNA"/>
</dbReference>
<organism evidence="8 9">
    <name type="scientific">Stenomitos frigidus ULC18</name>
    <dbReference type="NCBI Taxonomy" id="2107698"/>
    <lineage>
        <taxon>Bacteria</taxon>
        <taxon>Bacillati</taxon>
        <taxon>Cyanobacteriota</taxon>
        <taxon>Cyanophyceae</taxon>
        <taxon>Leptolyngbyales</taxon>
        <taxon>Leptolyngbyaceae</taxon>
        <taxon>Stenomitos</taxon>
    </lineage>
</organism>
<keyword evidence="3" id="KW-0560">Oxidoreductase</keyword>
<evidence type="ECO:0000256" key="6">
    <source>
        <dbReference type="SAM" id="MobiDB-lite"/>
    </source>
</evidence>
<feature type="compositionally biased region" description="Basic and acidic residues" evidence="6">
    <location>
        <begin position="375"/>
        <end position="388"/>
    </location>
</feature>
<dbReference type="InterPro" id="IPR050584">
    <property type="entry name" value="Cholesterol_7-desaturase"/>
</dbReference>
<dbReference type="GO" id="GO:0051537">
    <property type="term" value="F:2 iron, 2 sulfur cluster binding"/>
    <property type="evidence" value="ECO:0007669"/>
    <property type="project" value="UniProtKB-KW"/>
</dbReference>
<feature type="region of interest" description="Disordered" evidence="6">
    <location>
        <begin position="348"/>
        <end position="388"/>
    </location>
</feature>
<keyword evidence="1" id="KW-0001">2Fe-2S</keyword>
<evidence type="ECO:0000313" key="9">
    <source>
        <dbReference type="Proteomes" id="UP000239576"/>
    </source>
</evidence>
<dbReference type="AlphaFoldDB" id="A0A2T1EAQ2"/>
<keyword evidence="2" id="KW-0479">Metal-binding</keyword>
<name>A0A2T1EAQ2_9CYAN</name>
<proteinExistence type="predicted"/>
<comment type="caution">
    <text evidence="8">The sequence shown here is derived from an EMBL/GenBank/DDBJ whole genome shotgun (WGS) entry which is preliminary data.</text>
</comment>